<dbReference type="Pfam" id="PF13560">
    <property type="entry name" value="HTH_31"/>
    <property type="match status" value="1"/>
</dbReference>
<proteinExistence type="predicted"/>
<protein>
    <submittedName>
        <fullName evidence="2">Transcriptional regulator</fullName>
    </submittedName>
</protein>
<accession>A0ABQ6G3B0</accession>
<sequence length="293" mass="33538">MMIDEAQRRAQLADFLKTRRARLSPQQFGLPVVGRRRTPGLRRDEVALLAGIGVSWYTWLEQGRPITVSDQVLESLGRILRLDDSERRHLYMLARGMVPVGGEEEQQSIDQPPINLLAVMDALGNTPAYILDRYLDVVAWNASAARVFGDFGQRARRDRNVVWQLFTHPSQRALYVRWEEAARHAIMTFRTISDQHAGDSRYEQLIDDLKQASPEFRRWWARHDIELSCSPTHQKEFNHPQVGRLQVLSTTLITPDAPDFRLVTCTPCTPESADKLAQLARSEAAYSRSYSLI</sequence>
<name>A0ABQ6G3B0_9CHLR</name>
<evidence type="ECO:0000313" key="3">
    <source>
        <dbReference type="Proteomes" id="UP001344906"/>
    </source>
</evidence>
<dbReference type="PANTHER" id="PTHR35010:SF3">
    <property type="entry name" value="BLL4873 PROTEIN"/>
    <property type="match status" value="1"/>
</dbReference>
<dbReference type="CDD" id="cd00093">
    <property type="entry name" value="HTH_XRE"/>
    <property type="match status" value="1"/>
</dbReference>
<dbReference type="InterPro" id="IPR001387">
    <property type="entry name" value="Cro/C1-type_HTH"/>
</dbReference>
<dbReference type="EMBL" id="BSRI01000002">
    <property type="protein sequence ID" value="GLV60505.1"/>
    <property type="molecule type" value="Genomic_DNA"/>
</dbReference>
<keyword evidence="3" id="KW-1185">Reference proteome</keyword>
<evidence type="ECO:0000313" key="2">
    <source>
        <dbReference type="EMBL" id="GLV60505.1"/>
    </source>
</evidence>
<gene>
    <name evidence="2" type="ORF">KDH_73240</name>
</gene>
<organism evidence="2 3">
    <name type="scientific">Dictyobacter halimunensis</name>
    <dbReference type="NCBI Taxonomy" id="3026934"/>
    <lineage>
        <taxon>Bacteria</taxon>
        <taxon>Bacillati</taxon>
        <taxon>Chloroflexota</taxon>
        <taxon>Ktedonobacteria</taxon>
        <taxon>Ktedonobacterales</taxon>
        <taxon>Dictyobacteraceae</taxon>
        <taxon>Dictyobacter</taxon>
    </lineage>
</organism>
<dbReference type="PANTHER" id="PTHR35010">
    <property type="entry name" value="BLL4672 PROTEIN-RELATED"/>
    <property type="match status" value="1"/>
</dbReference>
<dbReference type="Gene3D" id="3.30.450.180">
    <property type="match status" value="1"/>
</dbReference>
<feature type="domain" description="HTH cro/C1-type" evidence="1">
    <location>
        <begin position="15"/>
        <end position="87"/>
    </location>
</feature>
<reference evidence="2 3" key="1">
    <citation type="submission" date="2023-02" db="EMBL/GenBank/DDBJ databases">
        <title>Dictyobacter halimunensis sp. nov., a new member of the class Ktedonobacteria from forest soil in a geothermal area.</title>
        <authorList>
            <person name="Rachmania M.K."/>
            <person name="Ningsih F."/>
            <person name="Sakai Y."/>
            <person name="Yabe S."/>
            <person name="Yokota A."/>
            <person name="Sjamsuridzal W."/>
        </authorList>
    </citation>
    <scope>NUCLEOTIDE SEQUENCE [LARGE SCALE GENOMIC DNA]</scope>
    <source>
        <strain evidence="2 3">S3.2.2.5</strain>
    </source>
</reference>
<dbReference type="RefSeq" id="WP_338257596.1">
    <property type="nucleotide sequence ID" value="NZ_BSRI01000002.1"/>
</dbReference>
<dbReference type="InterPro" id="IPR041413">
    <property type="entry name" value="MLTR_LBD"/>
</dbReference>
<dbReference type="Proteomes" id="UP001344906">
    <property type="component" value="Unassembled WGS sequence"/>
</dbReference>
<dbReference type="InterPro" id="IPR010982">
    <property type="entry name" value="Lambda_DNA-bd_dom_sf"/>
</dbReference>
<dbReference type="Pfam" id="PF17765">
    <property type="entry name" value="MLTR_LBD"/>
    <property type="match status" value="1"/>
</dbReference>
<dbReference type="SUPFAM" id="SSF47413">
    <property type="entry name" value="lambda repressor-like DNA-binding domains"/>
    <property type="match status" value="1"/>
</dbReference>
<comment type="caution">
    <text evidence="2">The sequence shown here is derived from an EMBL/GenBank/DDBJ whole genome shotgun (WGS) entry which is preliminary data.</text>
</comment>
<dbReference type="SMART" id="SM00530">
    <property type="entry name" value="HTH_XRE"/>
    <property type="match status" value="1"/>
</dbReference>
<dbReference type="Gene3D" id="1.10.260.40">
    <property type="entry name" value="lambda repressor-like DNA-binding domains"/>
    <property type="match status" value="1"/>
</dbReference>
<evidence type="ECO:0000259" key="1">
    <source>
        <dbReference type="SMART" id="SM00530"/>
    </source>
</evidence>